<accession>A0A3Q9HPF7</accession>
<evidence type="ECO:0000259" key="1">
    <source>
        <dbReference type="PROSITE" id="PS50943"/>
    </source>
</evidence>
<dbReference type="SMART" id="SM00530">
    <property type="entry name" value="HTH_XRE"/>
    <property type="match status" value="2"/>
</dbReference>
<dbReference type="GO" id="GO:0003677">
    <property type="term" value="F:DNA binding"/>
    <property type="evidence" value="ECO:0007669"/>
    <property type="project" value="InterPro"/>
</dbReference>
<name>A0A3Q9HPF7_9FIRM</name>
<dbReference type="CDD" id="cd00093">
    <property type="entry name" value="HTH_XRE"/>
    <property type="match status" value="2"/>
</dbReference>
<dbReference type="Gene3D" id="1.10.260.40">
    <property type="entry name" value="lambda repressor-like DNA-binding domains"/>
    <property type="match status" value="2"/>
</dbReference>
<dbReference type="SUPFAM" id="SSF47413">
    <property type="entry name" value="lambda repressor-like DNA-binding domains"/>
    <property type="match status" value="2"/>
</dbReference>
<proteinExistence type="predicted"/>
<dbReference type="Pfam" id="PF01381">
    <property type="entry name" value="HTH_3"/>
    <property type="match status" value="1"/>
</dbReference>
<reference evidence="2 3" key="1">
    <citation type="submission" date="2016-07" db="EMBL/GenBank/DDBJ databases">
        <title>Genome and transcriptome analysis of iron-reducing fermentative bacteria Anoxybacter fermentans.</title>
        <authorList>
            <person name="Zeng X."/>
            <person name="Shao Z."/>
        </authorList>
    </citation>
    <scope>NUCLEOTIDE SEQUENCE [LARGE SCALE GENOMIC DNA]</scope>
    <source>
        <strain evidence="2 3">DY22613</strain>
    </source>
</reference>
<evidence type="ECO:0000313" key="2">
    <source>
        <dbReference type="EMBL" id="AZR72494.1"/>
    </source>
</evidence>
<sequence>MILDNRKIAATIQSIQNRLGLTNEEFGKTLKSPEKPDGVSGSYISHIKNGKREMSKKLFQVFCEQYDLNPHEFMKEENKQEVDIAETINQLMRIRGLDIEEISRMTGIDILDLSQLKRGKLRPSEEHIRKLSIALGVKPEVISQGRVFKSFEIIRRELESLYLDPEFIDHVMKAIEREL</sequence>
<dbReference type="Proteomes" id="UP000267250">
    <property type="component" value="Chromosome"/>
</dbReference>
<dbReference type="EMBL" id="CP016379">
    <property type="protein sequence ID" value="AZR72494.1"/>
    <property type="molecule type" value="Genomic_DNA"/>
</dbReference>
<dbReference type="PROSITE" id="PS50943">
    <property type="entry name" value="HTH_CROC1"/>
    <property type="match status" value="1"/>
</dbReference>
<feature type="domain" description="HTH cro/C1-type" evidence="1">
    <location>
        <begin position="88"/>
        <end position="142"/>
    </location>
</feature>
<organism evidence="2 3">
    <name type="scientific">Anoxybacter fermentans</name>
    <dbReference type="NCBI Taxonomy" id="1323375"/>
    <lineage>
        <taxon>Bacteria</taxon>
        <taxon>Bacillati</taxon>
        <taxon>Bacillota</taxon>
        <taxon>Clostridia</taxon>
        <taxon>Halanaerobiales</taxon>
        <taxon>Anoxybacter</taxon>
    </lineage>
</organism>
<dbReference type="KEGG" id="aft:BBF96_03315"/>
<dbReference type="AlphaFoldDB" id="A0A3Q9HPF7"/>
<keyword evidence="3" id="KW-1185">Reference proteome</keyword>
<dbReference type="InterPro" id="IPR001387">
    <property type="entry name" value="Cro/C1-type_HTH"/>
</dbReference>
<dbReference type="InterPro" id="IPR010982">
    <property type="entry name" value="Lambda_DNA-bd_dom_sf"/>
</dbReference>
<evidence type="ECO:0000313" key="3">
    <source>
        <dbReference type="Proteomes" id="UP000267250"/>
    </source>
</evidence>
<protein>
    <recommendedName>
        <fullName evidence="1">HTH cro/C1-type domain-containing protein</fullName>
    </recommendedName>
</protein>
<gene>
    <name evidence="2" type="ORF">BBF96_03315</name>
</gene>